<comment type="caution">
    <text evidence="1">The sequence shown here is derived from an EMBL/GenBank/DDBJ whole genome shotgun (WGS) entry which is preliminary data.</text>
</comment>
<evidence type="ECO:0000313" key="2">
    <source>
        <dbReference type="Proteomes" id="UP001151760"/>
    </source>
</evidence>
<keyword evidence="2" id="KW-1185">Reference proteome</keyword>
<evidence type="ECO:0008006" key="3">
    <source>
        <dbReference type="Google" id="ProtNLM"/>
    </source>
</evidence>
<accession>A0ABQ5D052</accession>
<protein>
    <recommendedName>
        <fullName evidence="3">Transposase MuDR plant domain-containing protein</fullName>
    </recommendedName>
</protein>
<proteinExistence type="predicted"/>
<dbReference type="Proteomes" id="UP001151760">
    <property type="component" value="Unassembled WGS sequence"/>
</dbReference>
<evidence type="ECO:0000313" key="1">
    <source>
        <dbReference type="EMBL" id="GJT30204.1"/>
    </source>
</evidence>
<reference evidence="1" key="1">
    <citation type="journal article" date="2022" name="Int. J. Mol. Sci.">
        <title>Draft Genome of Tanacetum Coccineum: Genomic Comparison of Closely Related Tanacetum-Family Plants.</title>
        <authorList>
            <person name="Yamashiro T."/>
            <person name="Shiraishi A."/>
            <person name="Nakayama K."/>
            <person name="Satake H."/>
        </authorList>
    </citation>
    <scope>NUCLEOTIDE SEQUENCE</scope>
</reference>
<sequence>MFDFNMTDDMPIMDEVVFKIHKNGYFEFDPLRYVNGSVSSVSAFTCDRDIFPTCLGWICSKITEYKWALFYLQNKSLELGLKLIHTDNDVHSFFANAENSGKINLYIAQKQHDLGRYYLRNMVWVEEDVALSCSSSSLFSTRIKRKGGKTTKEGLRKKANGKQKMVDDEPIGRKSVKTSHKGKEIMYEFPGPSTTKESQVSVTNYKRAIVNGKAKMVEVEDVGLIQPVGSATKVQRSTGKVCSLEEGLTIVEGDGDMNKLYDIAENDSIVDEVVLHDNWQYEGWAVDGYIDVGGSSKHCDLVHENVVDNGHSLPNIDKERFSNNVVLDDVVTDTLAYTLSLVLKKKCRNKVNVTRKTRCLNNSKTMRLRKGCEKRVACGGHGLRLGRLIRLNVHAVDDDPHVMKQVSLTAGSSNTEIVIESTKILNNGPPSLRSCLELATATNRSWADLLTENYIDTQRTNQCIPGVGDTYLSYNLLRVVAHTSRTANRHNYLPLVVTRSSSCFLD</sequence>
<reference evidence="1" key="2">
    <citation type="submission" date="2022-01" db="EMBL/GenBank/DDBJ databases">
        <authorList>
            <person name="Yamashiro T."/>
            <person name="Shiraishi A."/>
            <person name="Satake H."/>
            <person name="Nakayama K."/>
        </authorList>
    </citation>
    <scope>NUCLEOTIDE SEQUENCE</scope>
</reference>
<organism evidence="1 2">
    <name type="scientific">Tanacetum coccineum</name>
    <dbReference type="NCBI Taxonomy" id="301880"/>
    <lineage>
        <taxon>Eukaryota</taxon>
        <taxon>Viridiplantae</taxon>
        <taxon>Streptophyta</taxon>
        <taxon>Embryophyta</taxon>
        <taxon>Tracheophyta</taxon>
        <taxon>Spermatophyta</taxon>
        <taxon>Magnoliopsida</taxon>
        <taxon>eudicotyledons</taxon>
        <taxon>Gunneridae</taxon>
        <taxon>Pentapetalae</taxon>
        <taxon>asterids</taxon>
        <taxon>campanulids</taxon>
        <taxon>Asterales</taxon>
        <taxon>Asteraceae</taxon>
        <taxon>Asteroideae</taxon>
        <taxon>Anthemideae</taxon>
        <taxon>Anthemidinae</taxon>
        <taxon>Tanacetum</taxon>
    </lineage>
</organism>
<gene>
    <name evidence="1" type="ORF">Tco_0910479</name>
</gene>
<name>A0ABQ5D052_9ASTR</name>
<dbReference type="EMBL" id="BQNB010014605">
    <property type="protein sequence ID" value="GJT30204.1"/>
    <property type="molecule type" value="Genomic_DNA"/>
</dbReference>